<evidence type="ECO:0000313" key="2">
    <source>
        <dbReference type="EMBL" id="AKD54701.1"/>
    </source>
</evidence>
<proteinExistence type="predicted"/>
<gene>
    <name evidence="2" type="ORF">SD10_07040</name>
</gene>
<dbReference type="InterPro" id="IPR018391">
    <property type="entry name" value="PQQ_b-propeller_rpt"/>
</dbReference>
<dbReference type="PANTHER" id="PTHR34512">
    <property type="entry name" value="CELL SURFACE PROTEIN"/>
    <property type="match status" value="1"/>
</dbReference>
<dbReference type="InterPro" id="IPR011047">
    <property type="entry name" value="Quinoprotein_ADH-like_sf"/>
</dbReference>
<organism evidence="2 3">
    <name type="scientific">Spirosoma radiotolerans</name>
    <dbReference type="NCBI Taxonomy" id="1379870"/>
    <lineage>
        <taxon>Bacteria</taxon>
        <taxon>Pseudomonadati</taxon>
        <taxon>Bacteroidota</taxon>
        <taxon>Cytophagia</taxon>
        <taxon>Cytophagales</taxon>
        <taxon>Cytophagaceae</taxon>
        <taxon>Spirosoma</taxon>
    </lineage>
</organism>
<evidence type="ECO:0000259" key="1">
    <source>
        <dbReference type="Pfam" id="PF13360"/>
    </source>
</evidence>
<dbReference type="Gene3D" id="2.40.10.480">
    <property type="match status" value="1"/>
</dbReference>
<dbReference type="AlphaFoldDB" id="A0A0E3V6N8"/>
<evidence type="ECO:0000313" key="3">
    <source>
        <dbReference type="Proteomes" id="UP000033054"/>
    </source>
</evidence>
<dbReference type="Proteomes" id="UP000033054">
    <property type="component" value="Chromosome"/>
</dbReference>
<name>A0A0E3V6N8_9BACT</name>
<protein>
    <recommendedName>
        <fullName evidence="1">Pyrrolo-quinoline quinone repeat domain-containing protein</fullName>
    </recommendedName>
</protein>
<feature type="domain" description="Pyrrolo-quinoline quinone repeat" evidence="1">
    <location>
        <begin position="12"/>
        <end position="83"/>
    </location>
</feature>
<dbReference type="SMART" id="SM00564">
    <property type="entry name" value="PQQ"/>
    <property type="match status" value="7"/>
</dbReference>
<dbReference type="Gene3D" id="2.130.10.10">
    <property type="entry name" value="YVTN repeat-like/Quinoprotein amine dehydrogenase"/>
    <property type="match status" value="2"/>
</dbReference>
<keyword evidence="3" id="KW-1185">Reference proteome</keyword>
<dbReference type="PANTHER" id="PTHR34512:SF30">
    <property type="entry name" value="OUTER MEMBRANE PROTEIN ASSEMBLY FACTOR BAMB"/>
    <property type="match status" value="1"/>
</dbReference>
<feature type="domain" description="Pyrrolo-quinoline quinone repeat" evidence="1">
    <location>
        <begin position="157"/>
        <end position="227"/>
    </location>
</feature>
<accession>A0A0E3V6N8</accession>
<dbReference type="SUPFAM" id="SSF50998">
    <property type="entry name" value="Quinoprotein alcohol dehydrogenase-like"/>
    <property type="match status" value="2"/>
</dbReference>
<dbReference type="HOGENOM" id="CLU_027480_4_1_10"/>
<dbReference type="EMBL" id="CP010429">
    <property type="protein sequence ID" value="AKD54701.1"/>
    <property type="molecule type" value="Genomic_DNA"/>
</dbReference>
<dbReference type="InterPro" id="IPR002372">
    <property type="entry name" value="PQQ_rpt_dom"/>
</dbReference>
<dbReference type="STRING" id="1379870.SD10_07040"/>
<dbReference type="Pfam" id="PF13360">
    <property type="entry name" value="PQQ_2"/>
    <property type="match status" value="3"/>
</dbReference>
<dbReference type="PATRIC" id="fig|1379870.5.peg.1530"/>
<reference evidence="2 3" key="1">
    <citation type="journal article" date="2014" name="Curr. Microbiol.">
        <title>Spirosoma radiotolerans sp. nov., a gamma-radiation-resistant bacterium isolated from gamma ray-irradiated soil.</title>
        <authorList>
            <person name="Lee J.J."/>
            <person name="Srinivasan S."/>
            <person name="Lim S."/>
            <person name="Joe M."/>
            <person name="Im S."/>
            <person name="Bae S.I."/>
            <person name="Park K.R."/>
            <person name="Han J.H."/>
            <person name="Park S.H."/>
            <person name="Joo B.M."/>
            <person name="Park S.J."/>
            <person name="Kim M.K."/>
        </authorList>
    </citation>
    <scope>NUCLEOTIDE SEQUENCE [LARGE SCALE GENOMIC DNA]</scope>
    <source>
        <strain evidence="2 3">DG5A</strain>
    </source>
</reference>
<dbReference type="InterPro" id="IPR015943">
    <property type="entry name" value="WD40/YVTN_repeat-like_dom_sf"/>
</dbReference>
<dbReference type="KEGG" id="srd:SD10_07040"/>
<sequence>MALTGCIHPVYTTSSHTVFISSDNGTLQALNAKTGKAKWQCKLGKVQVNAAPIVSDGLVIMTTSEEAAILAFDATTGSLKWKKALPDGLIFSARITDKTIYALATNKAFWDYSDKNFTTLYALDMSTGNLKWSFQTGSQPTWAALSNTDENCPLVCKGTVYFGGSDGLFYAINAEKGTIKWTYSAGVSFYSSPVCVDNVVYIGDANGSLLALDDSTGKLKWRVHDSYTIHAGIATDNKHLFVPYDGPASVAAYSLTDGSKRWLFTPSTFISSAPSVANGLLYLSSEDGMFYAIDTSSGLPKWKTRLLASQITVPTVVNNTIYVGGGRNMYALDASTGKQKWAFFAGGNVVKSACIQTQNGIVFRGLGAIQPQ</sequence>
<feature type="domain" description="Pyrrolo-quinoline quinone repeat" evidence="1">
    <location>
        <begin position="230"/>
        <end position="341"/>
    </location>
</feature>